<dbReference type="SMART" id="SM00028">
    <property type="entry name" value="TPR"/>
    <property type="match status" value="3"/>
</dbReference>
<feature type="signal peptide" evidence="4">
    <location>
        <begin position="1"/>
        <end position="24"/>
    </location>
</feature>
<evidence type="ECO:0000256" key="4">
    <source>
        <dbReference type="SAM" id="SignalP"/>
    </source>
</evidence>
<dbReference type="PROSITE" id="PS50005">
    <property type="entry name" value="TPR"/>
    <property type="match status" value="2"/>
</dbReference>
<evidence type="ECO:0000256" key="2">
    <source>
        <dbReference type="ARBA" id="ARBA00022803"/>
    </source>
</evidence>
<name>A0ABV3Z888_9PROT</name>
<feature type="repeat" description="TPR" evidence="3">
    <location>
        <begin position="133"/>
        <end position="166"/>
    </location>
</feature>
<dbReference type="SUPFAM" id="SSF48452">
    <property type="entry name" value="TPR-like"/>
    <property type="match status" value="1"/>
</dbReference>
<keyword evidence="4" id="KW-0732">Signal</keyword>
<proteinExistence type="predicted"/>
<dbReference type="PANTHER" id="PTHR44858">
    <property type="entry name" value="TETRATRICOPEPTIDE REPEAT PROTEIN 6"/>
    <property type="match status" value="1"/>
</dbReference>
<gene>
    <name evidence="5" type="ORF">ABFZ84_12700</name>
</gene>
<feature type="repeat" description="TPR" evidence="3">
    <location>
        <begin position="99"/>
        <end position="132"/>
    </location>
</feature>
<dbReference type="PANTHER" id="PTHR44858:SF1">
    <property type="entry name" value="UDP-N-ACETYLGLUCOSAMINE--PEPTIDE N-ACETYLGLUCOSAMINYLTRANSFERASE SPINDLY-RELATED"/>
    <property type="match status" value="1"/>
</dbReference>
<keyword evidence="6" id="KW-1185">Reference proteome</keyword>
<comment type="caution">
    <text evidence="5">The sequence shown here is derived from an EMBL/GenBank/DDBJ whole genome shotgun (WGS) entry which is preliminary data.</text>
</comment>
<dbReference type="InterPro" id="IPR019734">
    <property type="entry name" value="TPR_rpt"/>
</dbReference>
<evidence type="ECO:0000256" key="3">
    <source>
        <dbReference type="PROSITE-ProRule" id="PRU00339"/>
    </source>
</evidence>
<dbReference type="EMBL" id="JBEHZE010000001">
    <property type="protein sequence ID" value="MEX6634407.1"/>
    <property type="molecule type" value="Genomic_DNA"/>
</dbReference>
<organism evidence="5 6">
    <name type="scientific">Hyphococcus lacteus</name>
    <dbReference type="NCBI Taxonomy" id="3143536"/>
    <lineage>
        <taxon>Bacteria</taxon>
        <taxon>Pseudomonadati</taxon>
        <taxon>Pseudomonadota</taxon>
        <taxon>Alphaproteobacteria</taxon>
        <taxon>Parvularculales</taxon>
        <taxon>Parvularculaceae</taxon>
        <taxon>Hyphococcus</taxon>
    </lineage>
</organism>
<dbReference type="InterPro" id="IPR011990">
    <property type="entry name" value="TPR-like_helical_dom_sf"/>
</dbReference>
<dbReference type="InterPro" id="IPR050498">
    <property type="entry name" value="Ycf3"/>
</dbReference>
<evidence type="ECO:0000313" key="6">
    <source>
        <dbReference type="Proteomes" id="UP001560685"/>
    </source>
</evidence>
<sequence length="185" mass="20937">MRMRLCALFSSFLLTVFAAVPAFADQTDPRLDHLFEELRVGDAIRAEENVSRIIEIWTDAQSDTVDLLYVRAELSANNGAFDLSLTLLDHIVGLAPNFAQSYALRGSVRLTQNDRAGAIEDFSRALELEPRQFVVRTTLAEILLAGGAKREAYDMFQKALEWNPHDENARDRARQLRREIDGQEI</sequence>
<dbReference type="Pfam" id="PF14559">
    <property type="entry name" value="TPR_19"/>
    <property type="match status" value="1"/>
</dbReference>
<evidence type="ECO:0000313" key="5">
    <source>
        <dbReference type="EMBL" id="MEX6634407.1"/>
    </source>
</evidence>
<feature type="chain" id="PRO_5045139653" evidence="4">
    <location>
        <begin position="25"/>
        <end position="185"/>
    </location>
</feature>
<keyword evidence="1" id="KW-0677">Repeat</keyword>
<dbReference type="Gene3D" id="1.25.40.10">
    <property type="entry name" value="Tetratricopeptide repeat domain"/>
    <property type="match status" value="1"/>
</dbReference>
<dbReference type="Proteomes" id="UP001560685">
    <property type="component" value="Unassembled WGS sequence"/>
</dbReference>
<reference evidence="5 6" key="1">
    <citation type="submission" date="2024-05" db="EMBL/GenBank/DDBJ databases">
        <title>Three bacterial strains, DH-69, EH-24, and ECK-19 isolated from coastal sediments.</title>
        <authorList>
            <person name="Ye Y.-Q."/>
            <person name="Du Z.-J."/>
        </authorList>
    </citation>
    <scope>NUCLEOTIDE SEQUENCE [LARGE SCALE GENOMIC DNA]</scope>
    <source>
        <strain evidence="5 6">ECK-19</strain>
    </source>
</reference>
<evidence type="ECO:0000256" key="1">
    <source>
        <dbReference type="ARBA" id="ARBA00022737"/>
    </source>
</evidence>
<dbReference type="RefSeq" id="WP_369314392.1">
    <property type="nucleotide sequence ID" value="NZ_JBEHZE010000001.1"/>
</dbReference>
<protein>
    <submittedName>
        <fullName evidence="5">Tetratricopeptide repeat protein</fullName>
    </submittedName>
</protein>
<accession>A0ABV3Z888</accession>
<keyword evidence="2 3" id="KW-0802">TPR repeat</keyword>